<dbReference type="InterPro" id="IPR001227">
    <property type="entry name" value="Ac_transferase_dom_sf"/>
</dbReference>
<dbReference type="EMBL" id="JAFJYH010000288">
    <property type="protein sequence ID" value="KAG4413939.1"/>
    <property type="molecule type" value="Genomic_DNA"/>
</dbReference>
<evidence type="ECO:0000259" key="2">
    <source>
        <dbReference type="Pfam" id="PF00698"/>
    </source>
</evidence>
<evidence type="ECO:0000313" key="3">
    <source>
        <dbReference type="EMBL" id="KAG4413939.1"/>
    </source>
</evidence>
<dbReference type="Gene3D" id="3.40.366.10">
    <property type="entry name" value="Malonyl-Coenzyme A Acyl Carrier Protein, domain 2"/>
    <property type="match status" value="1"/>
</dbReference>
<keyword evidence="4" id="KW-1185">Reference proteome</keyword>
<accession>A0A8H7W7P6</accession>
<dbReference type="Pfam" id="PF00698">
    <property type="entry name" value="Acyl_transf_1"/>
    <property type="match status" value="1"/>
</dbReference>
<dbReference type="InterPro" id="IPR016035">
    <property type="entry name" value="Acyl_Trfase/lysoPLipase"/>
</dbReference>
<evidence type="ECO:0000313" key="4">
    <source>
        <dbReference type="Proteomes" id="UP000664132"/>
    </source>
</evidence>
<feature type="domain" description="Malonyl-CoA:ACP transacylase (MAT)" evidence="2">
    <location>
        <begin position="4"/>
        <end position="44"/>
    </location>
</feature>
<dbReference type="OrthoDB" id="5334845at2759"/>
<evidence type="ECO:0000256" key="1">
    <source>
        <dbReference type="SAM" id="MobiDB-lite"/>
    </source>
</evidence>
<organism evidence="3 4">
    <name type="scientific">Cadophora malorum</name>
    <dbReference type="NCBI Taxonomy" id="108018"/>
    <lineage>
        <taxon>Eukaryota</taxon>
        <taxon>Fungi</taxon>
        <taxon>Dikarya</taxon>
        <taxon>Ascomycota</taxon>
        <taxon>Pezizomycotina</taxon>
        <taxon>Leotiomycetes</taxon>
        <taxon>Helotiales</taxon>
        <taxon>Ploettnerulaceae</taxon>
        <taxon>Cadophora</taxon>
    </lineage>
</organism>
<name>A0A8H7W7P6_9HELO</name>
<proteinExistence type="predicted"/>
<sequence length="153" mass="16725">MSRRGAKPDAIIGHSVGEIAAAVVAEALTPDKDAIISTFQFARLRQGDNAVAIQWTSWKGVGGMGDNEFVEAEVEIRGFRSVGREEAFAAWEEVGRRGVRQAIMLTSRVLEIRERVPCGILEDIARWKTASNPDANKLPDRDERYSTGGASIP</sequence>
<dbReference type="InterPro" id="IPR014043">
    <property type="entry name" value="Acyl_transferase_dom"/>
</dbReference>
<reference evidence="3" key="1">
    <citation type="submission" date="2021-02" db="EMBL/GenBank/DDBJ databases">
        <title>Genome sequence Cadophora malorum strain M34.</title>
        <authorList>
            <person name="Stefanovic E."/>
            <person name="Vu D."/>
            <person name="Scully C."/>
            <person name="Dijksterhuis J."/>
            <person name="Roader J."/>
            <person name="Houbraken J."/>
        </authorList>
    </citation>
    <scope>NUCLEOTIDE SEQUENCE</scope>
    <source>
        <strain evidence="3">M34</strain>
    </source>
</reference>
<gene>
    <name evidence="3" type="ORF">IFR04_012906</name>
</gene>
<comment type="caution">
    <text evidence="3">The sequence shown here is derived from an EMBL/GenBank/DDBJ whole genome shotgun (WGS) entry which is preliminary data.</text>
</comment>
<feature type="region of interest" description="Disordered" evidence="1">
    <location>
        <begin position="131"/>
        <end position="153"/>
    </location>
</feature>
<dbReference type="SUPFAM" id="SSF52151">
    <property type="entry name" value="FabD/lysophospholipase-like"/>
    <property type="match status" value="1"/>
</dbReference>
<dbReference type="AlphaFoldDB" id="A0A8H7W7P6"/>
<dbReference type="GO" id="GO:0016740">
    <property type="term" value="F:transferase activity"/>
    <property type="evidence" value="ECO:0007669"/>
    <property type="project" value="InterPro"/>
</dbReference>
<dbReference type="Proteomes" id="UP000664132">
    <property type="component" value="Unassembled WGS sequence"/>
</dbReference>
<protein>
    <recommendedName>
        <fullName evidence="2">Malonyl-CoA:ACP transacylase (MAT) domain-containing protein</fullName>
    </recommendedName>
</protein>